<sequence length="257" mass="28713">MTQPESFPGLHAWFDTPLGRYVTAWETARFDALVADIFGYNALQLGAPEFDFLRANRMPFRFTAGSGRVQVETDYTALPFAAASIDLVVLPHVLEFASNPHQVLREVERVLVPEGQVVIAGFNPLSLFGLRRRLAGEATGYPWHGQYLSLRRLKDWLALLGFETGLHASGCFAPAVDQEQWLHRLTWLDCAGERWWPIGGGVYIIQAIKRVHGMRLIMPKWDRRAAGRALAPLIQKAGGPTKGCSQKSTDERNSGRD</sequence>
<accession>A0A4Y4CSR9</accession>
<dbReference type="OrthoDB" id="6191410at2"/>
<dbReference type="Pfam" id="PF08241">
    <property type="entry name" value="Methyltransf_11"/>
    <property type="match status" value="1"/>
</dbReference>
<organism evidence="3 4">
    <name type="scientific">Zoogloea ramigera</name>
    <dbReference type="NCBI Taxonomy" id="350"/>
    <lineage>
        <taxon>Bacteria</taxon>
        <taxon>Pseudomonadati</taxon>
        <taxon>Pseudomonadota</taxon>
        <taxon>Betaproteobacteria</taxon>
        <taxon>Rhodocyclales</taxon>
        <taxon>Zoogloeaceae</taxon>
        <taxon>Zoogloea</taxon>
    </lineage>
</organism>
<evidence type="ECO:0000259" key="2">
    <source>
        <dbReference type="Pfam" id="PF08241"/>
    </source>
</evidence>
<dbReference type="GO" id="GO:0032259">
    <property type="term" value="P:methylation"/>
    <property type="evidence" value="ECO:0007669"/>
    <property type="project" value="UniProtKB-KW"/>
</dbReference>
<dbReference type="EMBL" id="BJNV01000010">
    <property type="protein sequence ID" value="GEC94849.1"/>
    <property type="molecule type" value="Genomic_DNA"/>
</dbReference>
<feature type="region of interest" description="Disordered" evidence="1">
    <location>
        <begin position="236"/>
        <end position="257"/>
    </location>
</feature>
<protein>
    <submittedName>
        <fullName evidence="3">Methyltransferase type 11</fullName>
    </submittedName>
</protein>
<dbReference type="Proteomes" id="UP000318422">
    <property type="component" value="Unassembled WGS sequence"/>
</dbReference>
<keyword evidence="3" id="KW-0489">Methyltransferase</keyword>
<feature type="domain" description="Methyltransferase type 11" evidence="2">
    <location>
        <begin position="71"/>
        <end position="119"/>
    </location>
</feature>
<evidence type="ECO:0000256" key="1">
    <source>
        <dbReference type="SAM" id="MobiDB-lite"/>
    </source>
</evidence>
<keyword evidence="3" id="KW-0808">Transferase</keyword>
<dbReference type="Gene3D" id="3.40.50.150">
    <property type="entry name" value="Vaccinia Virus protein VP39"/>
    <property type="match status" value="1"/>
</dbReference>
<feature type="compositionally biased region" description="Basic and acidic residues" evidence="1">
    <location>
        <begin position="248"/>
        <end position="257"/>
    </location>
</feature>
<name>A0A4Y4CSR9_ZOORA</name>
<reference evidence="3 4" key="1">
    <citation type="submission" date="2019-06" db="EMBL/GenBank/DDBJ databases">
        <title>Whole genome shotgun sequence of Zoogloea ramigera NBRC 15342.</title>
        <authorList>
            <person name="Hosoyama A."/>
            <person name="Uohara A."/>
            <person name="Ohji S."/>
            <person name="Ichikawa N."/>
        </authorList>
    </citation>
    <scope>NUCLEOTIDE SEQUENCE [LARGE SCALE GENOMIC DNA]</scope>
    <source>
        <strain evidence="3 4">NBRC 15342</strain>
    </source>
</reference>
<comment type="caution">
    <text evidence="3">The sequence shown here is derived from an EMBL/GenBank/DDBJ whole genome shotgun (WGS) entry which is preliminary data.</text>
</comment>
<evidence type="ECO:0000313" key="3">
    <source>
        <dbReference type="EMBL" id="GEC94849.1"/>
    </source>
</evidence>
<dbReference type="InterPro" id="IPR029063">
    <property type="entry name" value="SAM-dependent_MTases_sf"/>
</dbReference>
<proteinExistence type="predicted"/>
<dbReference type="GO" id="GO:0008757">
    <property type="term" value="F:S-adenosylmethionine-dependent methyltransferase activity"/>
    <property type="evidence" value="ECO:0007669"/>
    <property type="project" value="InterPro"/>
</dbReference>
<dbReference type="RefSeq" id="WP_141349781.1">
    <property type="nucleotide sequence ID" value="NZ_BJNV01000010.1"/>
</dbReference>
<dbReference type="AlphaFoldDB" id="A0A4Y4CSR9"/>
<dbReference type="SUPFAM" id="SSF53335">
    <property type="entry name" value="S-adenosyl-L-methionine-dependent methyltransferases"/>
    <property type="match status" value="1"/>
</dbReference>
<gene>
    <name evidence="3" type="ORF">ZRA01_09220</name>
</gene>
<evidence type="ECO:0000313" key="4">
    <source>
        <dbReference type="Proteomes" id="UP000318422"/>
    </source>
</evidence>
<dbReference type="InterPro" id="IPR013216">
    <property type="entry name" value="Methyltransf_11"/>
</dbReference>
<keyword evidence="4" id="KW-1185">Reference proteome</keyword>